<dbReference type="AlphaFoldDB" id="A0A2C9VWG9"/>
<accession>A0A2C9VWG9</accession>
<reference evidence="1" key="1">
    <citation type="submission" date="2016-02" db="EMBL/GenBank/DDBJ databases">
        <title>WGS assembly of Manihot esculenta.</title>
        <authorList>
            <person name="Bredeson J.V."/>
            <person name="Prochnik S.E."/>
            <person name="Lyons J.B."/>
            <person name="Schmutz J."/>
            <person name="Grimwood J."/>
            <person name="Vrebalov J."/>
            <person name="Bart R.S."/>
            <person name="Amuge T."/>
            <person name="Ferguson M.E."/>
            <person name="Green R."/>
            <person name="Putnam N."/>
            <person name="Stites J."/>
            <person name="Rounsley S."/>
            <person name="Rokhsar D.S."/>
        </authorList>
    </citation>
    <scope>NUCLEOTIDE SEQUENCE [LARGE SCALE GENOMIC DNA]</scope>
    <source>
        <tissue evidence="1">Leaf</tissue>
    </source>
</reference>
<dbReference type="EMBL" id="CM004391">
    <property type="protein sequence ID" value="OAY49628.1"/>
    <property type="molecule type" value="Genomic_DNA"/>
</dbReference>
<evidence type="ECO:0000313" key="1">
    <source>
        <dbReference type="EMBL" id="OAY49628.1"/>
    </source>
</evidence>
<protein>
    <submittedName>
        <fullName evidence="1">Uncharacterized protein</fullName>
    </submittedName>
</protein>
<sequence length="34" mass="4056">MNTNMKLKNKYCPTLITIRGKPNSEKHMDNKHRL</sequence>
<organism evidence="1">
    <name type="scientific">Manihot esculenta</name>
    <name type="common">Cassava</name>
    <name type="synonym">Jatropha manihot</name>
    <dbReference type="NCBI Taxonomy" id="3983"/>
    <lineage>
        <taxon>Eukaryota</taxon>
        <taxon>Viridiplantae</taxon>
        <taxon>Streptophyta</taxon>
        <taxon>Embryophyta</taxon>
        <taxon>Tracheophyta</taxon>
        <taxon>Spermatophyta</taxon>
        <taxon>Magnoliopsida</taxon>
        <taxon>eudicotyledons</taxon>
        <taxon>Gunneridae</taxon>
        <taxon>Pentapetalae</taxon>
        <taxon>rosids</taxon>
        <taxon>fabids</taxon>
        <taxon>Malpighiales</taxon>
        <taxon>Euphorbiaceae</taxon>
        <taxon>Crotonoideae</taxon>
        <taxon>Manihoteae</taxon>
        <taxon>Manihot</taxon>
    </lineage>
</organism>
<proteinExistence type="predicted"/>
<name>A0A2C9VWG9_MANES</name>
<gene>
    <name evidence="1" type="ORF">MANES_05G070600</name>
</gene>